<dbReference type="RefSeq" id="WP_168433262.1">
    <property type="nucleotide sequence ID" value="NZ_CAAHFH010000001.1"/>
</dbReference>
<dbReference type="InterPro" id="IPR017850">
    <property type="entry name" value="Alkaline_phosphatase_core_sf"/>
</dbReference>
<dbReference type="Proteomes" id="UP000346198">
    <property type="component" value="Unassembled WGS sequence"/>
</dbReference>
<feature type="compositionally biased region" description="Basic residues" evidence="3">
    <location>
        <begin position="455"/>
        <end position="474"/>
    </location>
</feature>
<dbReference type="GO" id="GO:0004065">
    <property type="term" value="F:arylsulfatase activity"/>
    <property type="evidence" value="ECO:0007669"/>
    <property type="project" value="TreeGrafter"/>
</dbReference>
<accession>A0A6C2UKB2</accession>
<dbReference type="Gene3D" id="3.40.720.10">
    <property type="entry name" value="Alkaline Phosphatase, subunit A"/>
    <property type="match status" value="1"/>
</dbReference>
<dbReference type="SUPFAM" id="SSF53649">
    <property type="entry name" value="Alkaline phosphatase-like"/>
    <property type="match status" value="1"/>
</dbReference>
<proteinExistence type="inferred from homology"/>
<dbReference type="PANTHER" id="PTHR42693">
    <property type="entry name" value="ARYLSULFATASE FAMILY MEMBER"/>
    <property type="match status" value="1"/>
</dbReference>
<evidence type="ECO:0000256" key="4">
    <source>
        <dbReference type="SAM" id="SignalP"/>
    </source>
</evidence>
<evidence type="ECO:0000256" key="1">
    <source>
        <dbReference type="ARBA" id="ARBA00008779"/>
    </source>
</evidence>
<dbReference type="AlphaFoldDB" id="A0A6C2UKB2"/>
<feature type="chain" id="PRO_5028850956" evidence="4">
    <location>
        <begin position="28"/>
        <end position="487"/>
    </location>
</feature>
<evidence type="ECO:0000256" key="2">
    <source>
        <dbReference type="ARBA" id="ARBA00022801"/>
    </source>
</evidence>
<evidence type="ECO:0000256" key="3">
    <source>
        <dbReference type="SAM" id="MobiDB-lite"/>
    </source>
</evidence>
<gene>
    <name evidence="6" type="ORF">SCARR_02462</name>
</gene>
<sequence length="487" mass="54111">MKRASKTAPKIVVAIMAALTVVSSVHAENPPPPNVIVFIGDDISADDFGCYGHPNIRTPNVDALASDGLRFNNAYLATSQCSPSRCSMITGRYPHNTGAPELHQALPSDQVMFPKELRKAGYYTAATGKWHLGRAARSAFDRIEDCRPGGEEKWVGFIQERPKDKPFMMWFASHDAHRDWDPSSASPPHVPADAVIPPYMVDTEGTRQDLAAYYDEVQRLDRYVGLVVEELKQQGVYENTLIFFLADNGRPFPRCKTWLYDSGIKPPFIVHWPHQLAKPGSACDALISSIDIAPTVLEAAGVAVPETVQGTSLMPLIKNTKSEVRDVVFAEHNWHDTEAHERMVRKGPWMYIRNARPEFAGWVQVHHKYASYEALLEGQAQGSLTPAQADVLLAPRPAEMLFNVEKDPHQLNNLADSPEHSEPLRLMRAALDEWQERTGDTTPADLTPDGVDRKTFKRLGKGIHPPRRGTKPGSKRNASAINDPGHD</sequence>
<dbReference type="InterPro" id="IPR000917">
    <property type="entry name" value="Sulfatase_N"/>
</dbReference>
<reference evidence="6 7" key="1">
    <citation type="submission" date="2019-04" db="EMBL/GenBank/DDBJ databases">
        <authorList>
            <person name="Van Vliet M D."/>
        </authorList>
    </citation>
    <scope>NUCLEOTIDE SEQUENCE [LARGE SCALE GENOMIC DNA]</scope>
    <source>
        <strain evidence="6 7">F21</strain>
    </source>
</reference>
<feature type="domain" description="Sulfatase N-terminal" evidence="5">
    <location>
        <begin position="153"/>
        <end position="302"/>
    </location>
</feature>
<feature type="region of interest" description="Disordered" evidence="3">
    <location>
        <begin position="437"/>
        <end position="487"/>
    </location>
</feature>
<dbReference type="Pfam" id="PF00884">
    <property type="entry name" value="Sulfatase"/>
    <property type="match status" value="2"/>
</dbReference>
<dbReference type="EMBL" id="CAAHFH010000001">
    <property type="protein sequence ID" value="VGO20399.1"/>
    <property type="molecule type" value="Genomic_DNA"/>
</dbReference>
<evidence type="ECO:0000313" key="6">
    <source>
        <dbReference type="EMBL" id="VGO20399.1"/>
    </source>
</evidence>
<protein>
    <submittedName>
        <fullName evidence="6">Arylsulfatase</fullName>
    </submittedName>
</protein>
<dbReference type="CDD" id="cd16027">
    <property type="entry name" value="SGSH"/>
    <property type="match status" value="1"/>
</dbReference>
<keyword evidence="7" id="KW-1185">Reference proteome</keyword>
<name>A0A6C2UKB2_9BACT</name>
<organism evidence="6 7">
    <name type="scientific">Pontiella sulfatireligans</name>
    <dbReference type="NCBI Taxonomy" id="2750658"/>
    <lineage>
        <taxon>Bacteria</taxon>
        <taxon>Pseudomonadati</taxon>
        <taxon>Kiritimatiellota</taxon>
        <taxon>Kiritimatiellia</taxon>
        <taxon>Kiritimatiellales</taxon>
        <taxon>Pontiellaceae</taxon>
        <taxon>Pontiella</taxon>
    </lineage>
</organism>
<dbReference type="InterPro" id="IPR050738">
    <property type="entry name" value="Sulfatase"/>
</dbReference>
<feature type="domain" description="Sulfatase N-terminal" evidence="5">
    <location>
        <begin position="33"/>
        <end position="139"/>
    </location>
</feature>
<keyword evidence="4" id="KW-0732">Signal</keyword>
<keyword evidence="2" id="KW-0378">Hydrolase</keyword>
<feature type="signal peptide" evidence="4">
    <location>
        <begin position="1"/>
        <end position="27"/>
    </location>
</feature>
<comment type="similarity">
    <text evidence="1">Belongs to the sulfatase family.</text>
</comment>
<evidence type="ECO:0000313" key="7">
    <source>
        <dbReference type="Proteomes" id="UP000346198"/>
    </source>
</evidence>
<dbReference type="PANTHER" id="PTHR42693:SF53">
    <property type="entry name" value="ENDO-4-O-SULFATASE"/>
    <property type="match status" value="1"/>
</dbReference>
<evidence type="ECO:0000259" key="5">
    <source>
        <dbReference type="Pfam" id="PF00884"/>
    </source>
</evidence>